<name>A0A2U0SFR1_9SPHN</name>
<evidence type="ECO:0000256" key="2">
    <source>
        <dbReference type="ARBA" id="ARBA00022490"/>
    </source>
</evidence>
<dbReference type="PRINTS" id="PR00050">
    <property type="entry name" value="COLDSHOCK"/>
</dbReference>
<dbReference type="AlphaFoldDB" id="A0A2U0SFR1"/>
<organism evidence="8 9">
    <name type="scientific">Sphingomonas pokkalii</name>
    <dbReference type="NCBI Taxonomy" id="2175090"/>
    <lineage>
        <taxon>Bacteria</taxon>
        <taxon>Pseudomonadati</taxon>
        <taxon>Pseudomonadota</taxon>
        <taxon>Alphaproteobacteria</taxon>
        <taxon>Sphingomonadales</taxon>
        <taxon>Sphingomonadaceae</taxon>
        <taxon>Sphingomonas</taxon>
    </lineage>
</organism>
<gene>
    <name evidence="8" type="ORF">DD559_13450</name>
</gene>
<dbReference type="InterPro" id="IPR002059">
    <property type="entry name" value="CSP_DNA-bd"/>
</dbReference>
<evidence type="ECO:0000256" key="3">
    <source>
        <dbReference type="ARBA" id="ARBA00023015"/>
    </source>
</evidence>
<keyword evidence="3" id="KW-0805">Transcription regulation</keyword>
<comment type="subcellular location">
    <subcellularLocation>
        <location evidence="1">Cytoplasm</location>
    </subcellularLocation>
</comment>
<dbReference type="PIRSF" id="PIRSF002599">
    <property type="entry name" value="Cold_shock_A"/>
    <property type="match status" value="1"/>
</dbReference>
<dbReference type="Gene3D" id="2.40.50.140">
    <property type="entry name" value="Nucleic acid-binding proteins"/>
    <property type="match status" value="1"/>
</dbReference>
<dbReference type="SUPFAM" id="SSF50249">
    <property type="entry name" value="Nucleic acid-binding proteins"/>
    <property type="match status" value="1"/>
</dbReference>
<dbReference type="Proteomes" id="UP000245890">
    <property type="component" value="Unassembled WGS sequence"/>
</dbReference>
<dbReference type="PROSITE" id="PS51857">
    <property type="entry name" value="CSD_2"/>
    <property type="match status" value="1"/>
</dbReference>
<evidence type="ECO:0000256" key="1">
    <source>
        <dbReference type="ARBA" id="ARBA00004496"/>
    </source>
</evidence>
<evidence type="ECO:0000313" key="9">
    <source>
        <dbReference type="Proteomes" id="UP000245890"/>
    </source>
</evidence>
<dbReference type="CDD" id="cd04458">
    <property type="entry name" value="CSP_CDS"/>
    <property type="match status" value="1"/>
</dbReference>
<dbReference type="PANTHER" id="PTHR46565:SF5">
    <property type="entry name" value="COLD SHOCK PROTEIN 2-LIKE"/>
    <property type="match status" value="1"/>
</dbReference>
<evidence type="ECO:0000259" key="7">
    <source>
        <dbReference type="PROSITE" id="PS51857"/>
    </source>
</evidence>
<dbReference type="SMART" id="SM00357">
    <property type="entry name" value="CSP"/>
    <property type="match status" value="1"/>
</dbReference>
<dbReference type="EMBL" id="QENQ01000001">
    <property type="protein sequence ID" value="PVX30212.1"/>
    <property type="molecule type" value="Genomic_DNA"/>
</dbReference>
<accession>A0A2U0SFR1</accession>
<evidence type="ECO:0000256" key="4">
    <source>
        <dbReference type="ARBA" id="ARBA00023125"/>
    </source>
</evidence>
<evidence type="ECO:0000313" key="8">
    <source>
        <dbReference type="EMBL" id="PVX30212.1"/>
    </source>
</evidence>
<dbReference type="Pfam" id="PF00313">
    <property type="entry name" value="CSD"/>
    <property type="match status" value="1"/>
</dbReference>
<dbReference type="PANTHER" id="PTHR46565">
    <property type="entry name" value="COLD SHOCK DOMAIN PROTEIN 2"/>
    <property type="match status" value="1"/>
</dbReference>
<evidence type="ECO:0000256" key="5">
    <source>
        <dbReference type="ARBA" id="ARBA00023159"/>
    </source>
</evidence>
<evidence type="ECO:0000256" key="6">
    <source>
        <dbReference type="ARBA" id="ARBA00023163"/>
    </source>
</evidence>
<dbReference type="InterPro" id="IPR011129">
    <property type="entry name" value="CSD"/>
</dbReference>
<proteinExistence type="predicted"/>
<keyword evidence="9" id="KW-1185">Reference proteome</keyword>
<dbReference type="InterPro" id="IPR012340">
    <property type="entry name" value="NA-bd_OB-fold"/>
</dbReference>
<feature type="domain" description="CSD" evidence="7">
    <location>
        <begin position="2"/>
        <end position="68"/>
    </location>
</feature>
<reference evidence="8 9" key="1">
    <citation type="submission" date="2018-05" db="EMBL/GenBank/DDBJ databases">
        <title>Description of Sphingomonas pokkalii sp nov, isolated from the rhizosphere of saline tolerant pokkali rice and its draft genome analysis.</title>
        <authorList>
            <person name="Menon R."/>
            <person name="Kumari S."/>
            <person name="Rameshkumar N."/>
        </authorList>
    </citation>
    <scope>NUCLEOTIDE SEQUENCE [LARGE SCALE GENOMIC DNA]</scope>
    <source>
        <strain evidence="8 9">L3B27</strain>
    </source>
</reference>
<comment type="caution">
    <text evidence="8">The sequence shown here is derived from an EMBL/GenBank/DDBJ whole genome shotgun (WGS) entry which is preliminary data.</text>
</comment>
<dbReference type="InterPro" id="IPR012156">
    <property type="entry name" value="Cold_shock_CspA"/>
</dbReference>
<dbReference type="OrthoDB" id="9791685at2"/>
<dbReference type="RefSeq" id="WP_116469625.1">
    <property type="nucleotide sequence ID" value="NZ_QENQ01000001.1"/>
</dbReference>
<keyword evidence="4" id="KW-0238">DNA-binding</keyword>
<protein>
    <submittedName>
        <fullName evidence="8">Cold-shock protein</fullName>
    </submittedName>
</protein>
<keyword evidence="6" id="KW-0804">Transcription</keyword>
<keyword evidence="2" id="KW-0963">Cytoplasm</keyword>
<sequence>MSISGTVKFFNADKGYGFIAPDTGGNDAFVHITAVERAGMVTLQQNQRVTYELEQDRRGKMAAVNLQAAD</sequence>
<dbReference type="GO" id="GO:0003677">
    <property type="term" value="F:DNA binding"/>
    <property type="evidence" value="ECO:0007669"/>
    <property type="project" value="UniProtKB-KW"/>
</dbReference>
<keyword evidence="5" id="KW-0010">Activator</keyword>
<dbReference type="GO" id="GO:0005829">
    <property type="term" value="C:cytosol"/>
    <property type="evidence" value="ECO:0007669"/>
    <property type="project" value="UniProtKB-ARBA"/>
</dbReference>